<proteinExistence type="predicted"/>
<keyword evidence="1" id="KW-0732">Signal</keyword>
<feature type="signal peptide" evidence="1">
    <location>
        <begin position="1"/>
        <end position="23"/>
    </location>
</feature>
<evidence type="ECO:0008006" key="4">
    <source>
        <dbReference type="Google" id="ProtNLM"/>
    </source>
</evidence>
<evidence type="ECO:0000313" key="2">
    <source>
        <dbReference type="EMBL" id="TGY88367.1"/>
    </source>
</evidence>
<accession>A0A4S2GYT8</accession>
<evidence type="ECO:0000256" key="1">
    <source>
        <dbReference type="SAM" id="SignalP"/>
    </source>
</evidence>
<feature type="chain" id="PRO_5020552985" description="EF-hand domain-containing protein" evidence="1">
    <location>
        <begin position="24"/>
        <end position="151"/>
    </location>
</feature>
<keyword evidence="3" id="KW-1185">Reference proteome</keyword>
<dbReference type="EMBL" id="SRXW01000003">
    <property type="protein sequence ID" value="TGY88367.1"/>
    <property type="molecule type" value="Genomic_DNA"/>
</dbReference>
<organism evidence="2 3">
    <name type="scientific">Marinicauda algicola</name>
    <dbReference type="NCBI Taxonomy" id="2029849"/>
    <lineage>
        <taxon>Bacteria</taxon>
        <taxon>Pseudomonadati</taxon>
        <taxon>Pseudomonadota</taxon>
        <taxon>Alphaproteobacteria</taxon>
        <taxon>Maricaulales</taxon>
        <taxon>Maricaulaceae</taxon>
        <taxon>Marinicauda</taxon>
    </lineage>
</organism>
<protein>
    <recommendedName>
        <fullName evidence="4">EF-hand domain-containing protein</fullName>
    </recommendedName>
</protein>
<dbReference type="RefSeq" id="WP_135996213.1">
    <property type="nucleotide sequence ID" value="NZ_CP071057.1"/>
</dbReference>
<sequence>MKILSPLSVAAGVLLLVTGPLEAQSRSDRDEPRVEREERRGNGLARFAARALGASEEEAEAAALLLPAVQQLRASGRRDGDRERAAGDLDGDGVVGLADCELALRNPEGLEQAAFDYLLEIERIKGESGEDLSGCGEQLGLLLPAVQKIRD</sequence>
<reference evidence="2 3" key="1">
    <citation type="journal article" date="2017" name="Int. J. Syst. Evol. Microbiol.">
        <title>Marinicauda algicola sp. nov., isolated from a marine red alga Rhodosorus marinus.</title>
        <authorList>
            <person name="Jeong S.E."/>
            <person name="Jeon S.H."/>
            <person name="Chun B.H."/>
            <person name="Kim D.W."/>
            <person name="Jeon C.O."/>
        </authorList>
    </citation>
    <scope>NUCLEOTIDE SEQUENCE [LARGE SCALE GENOMIC DNA]</scope>
    <source>
        <strain evidence="2 3">JCM 31718</strain>
    </source>
</reference>
<dbReference type="AlphaFoldDB" id="A0A4S2GYT8"/>
<comment type="caution">
    <text evidence="2">The sequence shown here is derived from an EMBL/GenBank/DDBJ whole genome shotgun (WGS) entry which is preliminary data.</text>
</comment>
<gene>
    <name evidence="2" type="ORF">E5163_11135</name>
</gene>
<evidence type="ECO:0000313" key="3">
    <source>
        <dbReference type="Proteomes" id="UP000308054"/>
    </source>
</evidence>
<dbReference type="Proteomes" id="UP000308054">
    <property type="component" value="Unassembled WGS sequence"/>
</dbReference>
<name>A0A4S2GYT8_9PROT</name>